<dbReference type="PRINTS" id="PR00747">
    <property type="entry name" value="GLYHDRLASE47"/>
</dbReference>
<comment type="pathway">
    <text evidence="2">Protein modification; protein glycosylation.</text>
</comment>
<dbReference type="Proteomes" id="UP000230605">
    <property type="component" value="Chromosome 9"/>
</dbReference>
<comment type="cofactor">
    <cofactor evidence="1 7">
        <name>Ca(2+)</name>
        <dbReference type="ChEBI" id="CHEBI:29108"/>
    </cofactor>
</comment>
<evidence type="ECO:0000256" key="8">
    <source>
        <dbReference type="PIRSR" id="PIRSR601382-3"/>
    </source>
</evidence>
<dbReference type="SUPFAM" id="SSF48225">
    <property type="entry name" value="Seven-hairpin glycosidases"/>
    <property type="match status" value="1"/>
</dbReference>
<organism evidence="10 11">
    <name type="scientific">Cercospora beticola</name>
    <name type="common">Sugarbeet leaf spot fungus</name>
    <dbReference type="NCBI Taxonomy" id="122368"/>
    <lineage>
        <taxon>Eukaryota</taxon>
        <taxon>Fungi</taxon>
        <taxon>Dikarya</taxon>
        <taxon>Ascomycota</taxon>
        <taxon>Pezizomycotina</taxon>
        <taxon>Dothideomycetes</taxon>
        <taxon>Dothideomycetidae</taxon>
        <taxon>Mycosphaerellales</taxon>
        <taxon>Mycosphaerellaceae</taxon>
        <taxon>Cercospora</taxon>
    </lineage>
</organism>
<evidence type="ECO:0000256" key="7">
    <source>
        <dbReference type="PIRSR" id="PIRSR601382-2"/>
    </source>
</evidence>
<feature type="disulfide bond" evidence="8">
    <location>
        <begin position="389"/>
        <end position="418"/>
    </location>
</feature>
<feature type="active site" evidence="6">
    <location>
        <position position="496"/>
    </location>
</feature>
<keyword evidence="9" id="KW-0326">Glycosidase</keyword>
<dbReference type="Gene3D" id="1.50.10.10">
    <property type="match status" value="1"/>
</dbReference>
<evidence type="ECO:0000256" key="2">
    <source>
        <dbReference type="ARBA" id="ARBA00004922"/>
    </source>
</evidence>
<feature type="active site" evidence="6">
    <location>
        <position position="317"/>
    </location>
</feature>
<evidence type="ECO:0000256" key="4">
    <source>
        <dbReference type="ARBA" id="ARBA00022801"/>
    </source>
</evidence>
<dbReference type="UniPathway" id="UPA00378"/>
<evidence type="ECO:0000256" key="9">
    <source>
        <dbReference type="RuleBase" id="RU361193"/>
    </source>
</evidence>
<dbReference type="GO" id="GO:0036503">
    <property type="term" value="P:ERAD pathway"/>
    <property type="evidence" value="ECO:0007669"/>
    <property type="project" value="UniProtKB-ARBA"/>
</dbReference>
<dbReference type="InterPro" id="IPR001382">
    <property type="entry name" value="Glyco_hydro_47"/>
</dbReference>
<sequence length="601" mass="68624">MFLSRSRVGTYAVAVILFVIFVLHLRPSAFSSGAGRYRRPENSDPNKFSWSKRKERYPALYQHVLPAAGSLSSQIPRIQYDFRQQFPSREEVATTRQRLTQIKSAMERSWDAYRRRAWLMDELAPVSGGNKTTYGGWAATLCDSLDTLWIMGMKAEFKEAVDAIAAIDFTATTMETINLFETTIRYMGGFLSAYDLSGDRRLLDKSLELADMIYAAFDTPNRLPILRWDFHAAREGKEQESPEDIILAEIGSLSLEFTRLSQITGDSKWYDAVARITDIFEEQQQKSSLPGMWPLKVNGRAADFASGNTYSLGAFSDSMYEYLPKMFALLGGSSQYANMYLAAMDTAIKHVIFRPMIKDNRTEILASGTTRVKEGGEIELQPEYQHLVCYTGGMLALGGRLFNNPHHIEIGEQLTDGCIWAYRQFPCLIMPENSQLVPCPTDKPCKWDEKAWHDAVVKDSAIFDNMGKNATTLIKEMHIPPGFSTIRDAKYHLRPEAIESIFLMYRITGNSTWQEKGWEMFRSIHAHTRTKFAHAAIEDVTNRTAPKMDNMESFWTAETLKYFYLLFDEPTHISLDEYVFNTEAHPLRRPSTGKTGWFSWK</sequence>
<evidence type="ECO:0000313" key="11">
    <source>
        <dbReference type="Proteomes" id="UP000230605"/>
    </source>
</evidence>
<dbReference type="EC" id="3.2.1.-" evidence="9"/>
<reference evidence="10 11" key="1">
    <citation type="submission" date="2015-10" db="EMBL/GenBank/DDBJ databases">
        <title>The cercosporin biosynthetic gene cluster was horizontally transferred to several fungal lineages and shown to be expanded in Cercospora beticola based on microsynteny with recipient genomes.</title>
        <authorList>
            <person name="De Jonge R."/>
            <person name="Ebert M.K."/>
            <person name="Suttle J.C."/>
            <person name="Jurick Ii W.M."/>
            <person name="Secor G.A."/>
            <person name="Thomma B.P."/>
            <person name="Van De Peer Y."/>
            <person name="Bolton M.D."/>
        </authorList>
    </citation>
    <scope>NUCLEOTIDE SEQUENCE [LARGE SCALE GENOMIC DNA]</scope>
    <source>
        <strain evidence="10 11">09-40</strain>
    </source>
</reference>
<dbReference type="PANTHER" id="PTHR11742:SF89">
    <property type="entry name" value="ALPHA-1,2-MANNOSIDASE"/>
    <property type="match status" value="1"/>
</dbReference>
<name>A0A2G5HE68_CERBT</name>
<dbReference type="EMBL" id="LKMD01000107">
    <property type="protein sequence ID" value="PIA90840.1"/>
    <property type="molecule type" value="Genomic_DNA"/>
</dbReference>
<feature type="active site" description="Proton donor" evidence="6">
    <location>
        <position position="432"/>
    </location>
</feature>
<keyword evidence="4 9" id="KW-0378">Hydrolase</keyword>
<evidence type="ECO:0000256" key="5">
    <source>
        <dbReference type="ARBA" id="ARBA00023157"/>
    </source>
</evidence>
<dbReference type="PANTHER" id="PTHR11742">
    <property type="entry name" value="MANNOSYL-OLIGOSACCHARIDE ALPHA-1,2-MANNOSIDASE-RELATED"/>
    <property type="match status" value="1"/>
</dbReference>
<dbReference type="Pfam" id="PF01532">
    <property type="entry name" value="Glyco_hydro_47"/>
    <property type="match status" value="1"/>
</dbReference>
<evidence type="ECO:0000256" key="6">
    <source>
        <dbReference type="PIRSR" id="PIRSR601382-1"/>
    </source>
</evidence>
<dbReference type="OrthoDB" id="8118055at2759"/>
<dbReference type="GO" id="GO:0016020">
    <property type="term" value="C:membrane"/>
    <property type="evidence" value="ECO:0007669"/>
    <property type="project" value="InterPro"/>
</dbReference>
<dbReference type="GO" id="GO:0005509">
    <property type="term" value="F:calcium ion binding"/>
    <property type="evidence" value="ECO:0007669"/>
    <property type="project" value="InterPro"/>
</dbReference>
<feature type="active site" description="Proton donor" evidence="6">
    <location>
        <position position="181"/>
    </location>
</feature>
<dbReference type="FunFam" id="1.50.10.10:FF:000037">
    <property type="entry name" value="alpha-1,2-Mannosidase"/>
    <property type="match status" value="1"/>
</dbReference>
<keyword evidence="7" id="KW-0479">Metal-binding</keyword>
<proteinExistence type="inferred from homology"/>
<evidence type="ECO:0000313" key="10">
    <source>
        <dbReference type="EMBL" id="PIA90840.1"/>
    </source>
</evidence>
<evidence type="ECO:0000256" key="1">
    <source>
        <dbReference type="ARBA" id="ARBA00001913"/>
    </source>
</evidence>
<dbReference type="GO" id="GO:0005975">
    <property type="term" value="P:carbohydrate metabolic process"/>
    <property type="evidence" value="ECO:0007669"/>
    <property type="project" value="InterPro"/>
</dbReference>
<dbReference type="InterPro" id="IPR036026">
    <property type="entry name" value="Seven-hairpin_glycosidases"/>
</dbReference>
<feature type="binding site" evidence="7">
    <location>
        <position position="582"/>
    </location>
    <ligand>
        <name>Ca(2+)</name>
        <dbReference type="ChEBI" id="CHEBI:29108"/>
    </ligand>
</feature>
<dbReference type="GO" id="GO:0004571">
    <property type="term" value="F:mannosyl-oligosaccharide 1,2-alpha-mannosidase activity"/>
    <property type="evidence" value="ECO:0007669"/>
    <property type="project" value="InterPro"/>
</dbReference>
<evidence type="ECO:0000256" key="3">
    <source>
        <dbReference type="ARBA" id="ARBA00007658"/>
    </source>
</evidence>
<dbReference type="InterPro" id="IPR012341">
    <property type="entry name" value="6hp_glycosidase-like_sf"/>
</dbReference>
<protein>
    <recommendedName>
        <fullName evidence="9">alpha-1,2-Mannosidase</fullName>
        <ecNumber evidence="9">3.2.1.-</ecNumber>
    </recommendedName>
</protein>
<dbReference type="GO" id="GO:0005783">
    <property type="term" value="C:endoplasmic reticulum"/>
    <property type="evidence" value="ECO:0007669"/>
    <property type="project" value="TreeGrafter"/>
</dbReference>
<comment type="similarity">
    <text evidence="3 9">Belongs to the glycosyl hydrolase 47 family.</text>
</comment>
<accession>A0A2G5HE68</accession>
<keyword evidence="7" id="KW-0106">Calcium</keyword>
<comment type="caution">
    <text evidence="10">The sequence shown here is derived from an EMBL/GenBank/DDBJ whole genome shotgun (WGS) entry which is preliminary data.</text>
</comment>
<dbReference type="AlphaFoldDB" id="A0A2G5HE68"/>
<dbReference type="InterPro" id="IPR050749">
    <property type="entry name" value="Glycosyl_Hydrolase_47"/>
</dbReference>
<keyword evidence="5 8" id="KW-1015">Disulfide bond</keyword>
<gene>
    <name evidence="10" type="ORF">CB0940_11437</name>
</gene>